<accession>A0ABU7EP00</accession>
<comment type="caution">
    <text evidence="2">The sequence shown here is derived from an EMBL/GenBank/DDBJ whole genome shotgun (WGS) entry which is preliminary data.</text>
</comment>
<name>A0ABU7EP00_9TELE</name>
<gene>
    <name evidence="2" type="ORF">CHARACLAT_030836</name>
</gene>
<dbReference type="Proteomes" id="UP001352852">
    <property type="component" value="Unassembled WGS sequence"/>
</dbReference>
<organism evidence="2 3">
    <name type="scientific">Characodon lateralis</name>
    <dbReference type="NCBI Taxonomy" id="208331"/>
    <lineage>
        <taxon>Eukaryota</taxon>
        <taxon>Metazoa</taxon>
        <taxon>Chordata</taxon>
        <taxon>Craniata</taxon>
        <taxon>Vertebrata</taxon>
        <taxon>Euteleostomi</taxon>
        <taxon>Actinopterygii</taxon>
        <taxon>Neopterygii</taxon>
        <taxon>Teleostei</taxon>
        <taxon>Neoteleostei</taxon>
        <taxon>Acanthomorphata</taxon>
        <taxon>Ovalentaria</taxon>
        <taxon>Atherinomorphae</taxon>
        <taxon>Cyprinodontiformes</taxon>
        <taxon>Goodeidae</taxon>
        <taxon>Characodon</taxon>
    </lineage>
</organism>
<evidence type="ECO:0000313" key="2">
    <source>
        <dbReference type="EMBL" id="MED6288889.1"/>
    </source>
</evidence>
<proteinExistence type="predicted"/>
<evidence type="ECO:0000256" key="1">
    <source>
        <dbReference type="SAM" id="MobiDB-lite"/>
    </source>
</evidence>
<evidence type="ECO:0000313" key="3">
    <source>
        <dbReference type="Proteomes" id="UP001352852"/>
    </source>
</evidence>
<protein>
    <submittedName>
        <fullName evidence="2">Uncharacterized protein</fullName>
    </submittedName>
</protein>
<sequence length="124" mass="13752">MGDGSHIDLQSGRGQLQIQQPLKEVQYVSDQTMYWIQRPTTAPILKDRTLIHIDGMCGRCHARALRRPTSPLYREKEEPGPAVAKPRARRDPGWGGESDPPSWDSRSLLGGRCIGEPGESLCSS</sequence>
<keyword evidence="3" id="KW-1185">Reference proteome</keyword>
<dbReference type="EMBL" id="JAHUTJ010062135">
    <property type="protein sequence ID" value="MED6288889.1"/>
    <property type="molecule type" value="Genomic_DNA"/>
</dbReference>
<reference evidence="2 3" key="1">
    <citation type="submission" date="2021-06" db="EMBL/GenBank/DDBJ databases">
        <authorList>
            <person name="Palmer J.M."/>
        </authorList>
    </citation>
    <scope>NUCLEOTIDE SEQUENCE [LARGE SCALE GENOMIC DNA]</scope>
    <source>
        <strain evidence="2 3">CL_MEX2019</strain>
        <tissue evidence="2">Muscle</tissue>
    </source>
</reference>
<feature type="region of interest" description="Disordered" evidence="1">
    <location>
        <begin position="68"/>
        <end position="124"/>
    </location>
</feature>